<organism evidence="4 6">
    <name type="scientific">Puccinia graminis f. sp. tritici</name>
    <dbReference type="NCBI Taxonomy" id="56615"/>
    <lineage>
        <taxon>Eukaryota</taxon>
        <taxon>Fungi</taxon>
        <taxon>Dikarya</taxon>
        <taxon>Basidiomycota</taxon>
        <taxon>Pucciniomycotina</taxon>
        <taxon>Pucciniomycetes</taxon>
        <taxon>Pucciniales</taxon>
        <taxon>Pucciniaceae</taxon>
        <taxon>Puccinia</taxon>
    </lineage>
</organism>
<evidence type="ECO:0000313" key="3">
    <source>
        <dbReference type="EMBL" id="KAA1081078.1"/>
    </source>
</evidence>
<reference evidence="5 6" key="1">
    <citation type="submission" date="2019-05" db="EMBL/GenBank/DDBJ databases">
        <title>Emergence of the Ug99 lineage of the wheat stem rust pathogen through somatic hybridization.</title>
        <authorList>
            <person name="Li F."/>
            <person name="Upadhyaya N.M."/>
            <person name="Sperschneider J."/>
            <person name="Matny O."/>
            <person name="Nguyen-Phuc H."/>
            <person name="Mago R."/>
            <person name="Raley C."/>
            <person name="Miller M.E."/>
            <person name="Silverstein K.A.T."/>
            <person name="Henningsen E."/>
            <person name="Hirsch C.D."/>
            <person name="Visser B."/>
            <person name="Pretorius Z.A."/>
            <person name="Steffenson B.J."/>
            <person name="Schwessinger B."/>
            <person name="Dodds P.N."/>
            <person name="Figueroa M."/>
        </authorList>
    </citation>
    <scope>NUCLEOTIDE SEQUENCE [LARGE SCALE GENOMIC DNA]</scope>
    <source>
        <strain evidence="3">21-0</strain>
        <strain evidence="4 6">Ug99</strain>
    </source>
</reference>
<feature type="chain" id="PRO_5036366689" evidence="2">
    <location>
        <begin position="21"/>
        <end position="642"/>
    </location>
</feature>
<evidence type="ECO:0000313" key="4">
    <source>
        <dbReference type="EMBL" id="KAA1131240.1"/>
    </source>
</evidence>
<evidence type="ECO:0000256" key="2">
    <source>
        <dbReference type="SAM" id="SignalP"/>
    </source>
</evidence>
<dbReference type="Proteomes" id="UP000325313">
    <property type="component" value="Unassembled WGS sequence"/>
</dbReference>
<feature type="compositionally biased region" description="Basic and acidic residues" evidence="1">
    <location>
        <begin position="67"/>
        <end position="80"/>
    </location>
</feature>
<accession>A0A5B0RZR6</accession>
<dbReference type="Proteomes" id="UP000324748">
    <property type="component" value="Unassembled WGS sequence"/>
</dbReference>
<sequence>MKSLPVLGTSIWAFFQLIQPIVLVNGPTHSLTRKFEDVGAPVEMAAENERAAKRQRLGSDEQTGNVSERDTSAPDDQKFKDYPDCKPIQPDLAATGSAVDLPGPVQTEQNKSIDRLPTLNPQTPQITSDVFEISRDHPYVGGLGPIPESFNVDKIPFFESKYPEVCTLSDLTEWLPNFRKTKAKANLNSGEDLNYLPVVMLPFSGRSVHVHDPISNLRIVNQNNFYQGYEKIKQLVGNLRNWLFSHHYRLSKRLGLSDDARVQDRRYLHEWFRQGLFKPLGCLPATGNVNCAARKKGFGLFQRWVIWYLYSEDLERTASITAVALNGLWWKDVSKAHWRMIMEANDCFWSFVSTPVPELDQKGPGVRFPPFEPKKPASQLPHLGMMDMKDLPLRDAFQFTNLIIKTPAPSRPILKLEKAIVDRIDEIYGTVEEVNKEGSAPSSAATRFFEMRAILEPAVERDTNELGFTIRLIDERGEKIPLETIEERMEDLLESFRWWHENLQLGLLEAGIQPKPNAHQLFLKWLKSILFGKKNSVPVFGFIDLSDGMMISQGPPGFGKIQRFVIHRLATDPSVKIIMEERESGFEVPATSATDEMAVLSHWYHLYFGNFWRDYLQNKTKLMEFFKNGLASRNGLPFIAKP</sequence>
<dbReference type="EMBL" id="VDEP01000104">
    <property type="protein sequence ID" value="KAA1131240.1"/>
    <property type="molecule type" value="Genomic_DNA"/>
</dbReference>
<keyword evidence="2" id="KW-0732">Signal</keyword>
<keyword evidence="5" id="KW-1185">Reference proteome</keyword>
<dbReference type="AlphaFoldDB" id="A0A5B0RZR6"/>
<dbReference type="EMBL" id="VSWC01000131">
    <property type="protein sequence ID" value="KAA1081078.1"/>
    <property type="molecule type" value="Genomic_DNA"/>
</dbReference>
<feature type="signal peptide" evidence="2">
    <location>
        <begin position="1"/>
        <end position="20"/>
    </location>
</feature>
<gene>
    <name evidence="3" type="ORF">PGT21_028899</name>
    <name evidence="4" type="ORF">PGTUg99_026587</name>
</gene>
<protein>
    <submittedName>
        <fullName evidence="4">Uncharacterized protein</fullName>
    </submittedName>
</protein>
<dbReference type="OrthoDB" id="2508036at2759"/>
<evidence type="ECO:0000256" key="1">
    <source>
        <dbReference type="SAM" id="MobiDB-lite"/>
    </source>
</evidence>
<evidence type="ECO:0000313" key="5">
    <source>
        <dbReference type="Proteomes" id="UP000324748"/>
    </source>
</evidence>
<feature type="region of interest" description="Disordered" evidence="1">
    <location>
        <begin position="49"/>
        <end position="80"/>
    </location>
</feature>
<proteinExistence type="predicted"/>
<comment type="caution">
    <text evidence="4">The sequence shown here is derived from an EMBL/GenBank/DDBJ whole genome shotgun (WGS) entry which is preliminary data.</text>
</comment>
<name>A0A5B0RZR6_PUCGR</name>
<evidence type="ECO:0000313" key="6">
    <source>
        <dbReference type="Proteomes" id="UP000325313"/>
    </source>
</evidence>